<dbReference type="AlphaFoldDB" id="A0A5C1QBW5"/>
<dbReference type="EMBL" id="CP035807">
    <property type="protein sequence ID" value="QEN05531.1"/>
    <property type="molecule type" value="Genomic_DNA"/>
</dbReference>
<dbReference type="InterPro" id="IPR047650">
    <property type="entry name" value="Transpos_IS110"/>
</dbReference>
<dbReference type="KEGG" id="sper:EW093_02910"/>
<dbReference type="Pfam" id="PF02371">
    <property type="entry name" value="Transposase_20"/>
    <property type="match status" value="1"/>
</dbReference>
<accession>A0A5C1QBW5</accession>
<dbReference type="OrthoDB" id="355778at2"/>
<keyword evidence="7" id="KW-1185">Reference proteome</keyword>
<dbReference type="NCBIfam" id="NF033542">
    <property type="entry name" value="transpos_IS110"/>
    <property type="match status" value="1"/>
</dbReference>
<sequence>MKLSIGSDLHKTQFTTLSLSEDRKIEESGMYPTNKTGYGEFLKQVKEWIEQGYEISIAVESTGNARFFRNKMISAGIEVKVVNTLKFKVINESVKKTDKHDARTLAEFLEKDMLPESILCSQESEDIRRILKSRSILVKTVVSLKNQVHGLLLGYGIESKRGQLQSKKERQRILVGLEDHRFNGNAANAVRPLLNTIDQVSSEVKILEKVLAKMVEEDEDVALLQTIPGVGIITASTIRAFTDDIERYSSAKKYAAHAGLVPWVQNSNMTIHHGHITKRGPVELRTAFVQTVMGMIRSKKHTMGYRLMSRYTDMKKHKGSGKSIIATARKMSTIVYTILKTREPFDPQKMAHNSKYREMQATALGAALAV</sequence>
<name>A0A5C1QBW5_9SPIO</name>
<feature type="domain" description="Transposase IS116/IS110/IS902 C-terminal" evidence="2">
    <location>
        <begin position="222"/>
        <end position="301"/>
    </location>
</feature>
<gene>
    <name evidence="3" type="ORF">EW093_02910</name>
    <name evidence="4" type="ORF">EW093_03860</name>
    <name evidence="5" type="ORF">EW093_12665</name>
    <name evidence="6" type="ORF">EW093_13925</name>
</gene>
<evidence type="ECO:0000313" key="7">
    <source>
        <dbReference type="Proteomes" id="UP000323824"/>
    </source>
</evidence>
<dbReference type="PANTHER" id="PTHR33055">
    <property type="entry name" value="TRANSPOSASE FOR INSERTION SEQUENCE ELEMENT IS1111A"/>
    <property type="match status" value="1"/>
</dbReference>
<organism evidence="3 7">
    <name type="scientific">Thiospirochaeta perfilievii</name>
    <dbReference type="NCBI Taxonomy" id="252967"/>
    <lineage>
        <taxon>Bacteria</taxon>
        <taxon>Pseudomonadati</taxon>
        <taxon>Spirochaetota</taxon>
        <taxon>Spirochaetia</taxon>
        <taxon>Spirochaetales</taxon>
        <taxon>Spirochaetaceae</taxon>
        <taxon>Thiospirochaeta</taxon>
    </lineage>
</organism>
<reference evidence="3 7" key="2">
    <citation type="submission" date="2019-09" db="EMBL/GenBank/DDBJ databases">
        <title>Complete Genome Sequence and Methylome Analysis of free living Spirochaetas.</title>
        <authorList>
            <person name="Leshcheva N."/>
            <person name="Mikheeva N."/>
        </authorList>
    </citation>
    <scope>NUCLEOTIDE SEQUENCE [LARGE SCALE GENOMIC DNA]</scope>
    <source>
        <strain evidence="3 7">P</strain>
    </source>
</reference>
<dbReference type="KEGG" id="sper:EW093_12665"/>
<dbReference type="InterPro" id="IPR002525">
    <property type="entry name" value="Transp_IS110-like_N"/>
</dbReference>
<dbReference type="InterPro" id="IPR003346">
    <property type="entry name" value="Transposase_20"/>
</dbReference>
<dbReference type="EMBL" id="CP035807">
    <property type="protein sequence ID" value="QEN03692.1"/>
    <property type="molecule type" value="Genomic_DNA"/>
</dbReference>
<dbReference type="GO" id="GO:0003677">
    <property type="term" value="F:DNA binding"/>
    <property type="evidence" value="ECO:0007669"/>
    <property type="project" value="InterPro"/>
</dbReference>
<dbReference type="GO" id="GO:0004803">
    <property type="term" value="F:transposase activity"/>
    <property type="evidence" value="ECO:0007669"/>
    <property type="project" value="InterPro"/>
</dbReference>
<evidence type="ECO:0000313" key="3">
    <source>
        <dbReference type="EMBL" id="QEN03692.1"/>
    </source>
</evidence>
<dbReference type="PANTHER" id="PTHR33055:SF13">
    <property type="entry name" value="TRANSPOSASE"/>
    <property type="match status" value="1"/>
</dbReference>
<dbReference type="GO" id="GO:0006313">
    <property type="term" value="P:DNA transposition"/>
    <property type="evidence" value="ECO:0007669"/>
    <property type="project" value="InterPro"/>
</dbReference>
<dbReference type="EMBL" id="CP035807">
    <property type="protein sequence ID" value="QEN05755.1"/>
    <property type="molecule type" value="Genomic_DNA"/>
</dbReference>
<evidence type="ECO:0000313" key="6">
    <source>
        <dbReference type="EMBL" id="QEN05755.1"/>
    </source>
</evidence>
<dbReference type="KEGG" id="sper:EW093_13925"/>
<evidence type="ECO:0000259" key="1">
    <source>
        <dbReference type="Pfam" id="PF01548"/>
    </source>
</evidence>
<evidence type="ECO:0000313" key="4">
    <source>
        <dbReference type="EMBL" id="QEN03871.1"/>
    </source>
</evidence>
<dbReference type="RefSeq" id="WP_149566950.1">
    <property type="nucleotide sequence ID" value="NZ_CP035807.1"/>
</dbReference>
<feature type="domain" description="Transposase IS110-like N-terminal" evidence="1">
    <location>
        <begin position="5"/>
        <end position="155"/>
    </location>
</feature>
<dbReference type="Pfam" id="PF01548">
    <property type="entry name" value="DEDD_Tnp_IS110"/>
    <property type="match status" value="1"/>
</dbReference>
<dbReference type="EMBL" id="CP035807">
    <property type="protein sequence ID" value="QEN03871.1"/>
    <property type="molecule type" value="Genomic_DNA"/>
</dbReference>
<evidence type="ECO:0000313" key="5">
    <source>
        <dbReference type="EMBL" id="QEN05531.1"/>
    </source>
</evidence>
<proteinExistence type="predicted"/>
<dbReference type="KEGG" id="sper:EW093_03860"/>
<reference evidence="3 7" key="1">
    <citation type="submission" date="2019-02" db="EMBL/GenBank/DDBJ databases">
        <authorList>
            <person name="Fomenkov A."/>
            <person name="Dubinina G."/>
            <person name="Grabovich M."/>
            <person name="Vincze T."/>
            <person name="Roberts R.J."/>
        </authorList>
    </citation>
    <scope>NUCLEOTIDE SEQUENCE [LARGE SCALE GENOMIC DNA]</scope>
    <source>
        <strain evidence="3 7">P</strain>
    </source>
</reference>
<protein>
    <submittedName>
        <fullName evidence="3">IS110 family transposase</fullName>
    </submittedName>
</protein>
<evidence type="ECO:0000259" key="2">
    <source>
        <dbReference type="Pfam" id="PF02371"/>
    </source>
</evidence>
<dbReference type="Proteomes" id="UP000323824">
    <property type="component" value="Chromosome"/>
</dbReference>